<sequence>MNFETFWADLAVTLLGGVVLTFLFFLFRERVFPPFDITGKWYLQMTTESSAYNPYKGMILRYVLVIWREGGCIKGSAEKIYENSSTGEREFIGKSRTRAIINGSLEKNYLSKDRIFLHVVEDGHGRQSTNFYDVVATTKTELAGTFKSMVADQDGRVLIQRAPF</sequence>
<feature type="transmembrane region" description="Helical" evidence="1">
    <location>
        <begin position="6"/>
        <end position="27"/>
    </location>
</feature>
<accession>A0ABN1DIR2</accession>
<gene>
    <name evidence="2" type="ORF">GCM10009098_09960</name>
</gene>
<keyword evidence="1" id="KW-0472">Membrane</keyword>
<protein>
    <recommendedName>
        <fullName evidence="4">SMODS-associating 2TM beta-strand rich effector domain-containing protein</fullName>
    </recommendedName>
</protein>
<evidence type="ECO:0008006" key="4">
    <source>
        <dbReference type="Google" id="ProtNLM"/>
    </source>
</evidence>
<dbReference type="RefSeq" id="WP_226766028.1">
    <property type="nucleotide sequence ID" value="NZ_BAAAEO010000002.1"/>
</dbReference>
<keyword evidence="1" id="KW-0812">Transmembrane</keyword>
<dbReference type="EMBL" id="BAAAEO010000002">
    <property type="protein sequence ID" value="GAA0544446.1"/>
    <property type="molecule type" value="Genomic_DNA"/>
</dbReference>
<name>A0ABN1DIR2_9GAMM</name>
<reference evidence="2 3" key="1">
    <citation type="journal article" date="2019" name="Int. J. Syst. Evol. Microbiol.">
        <title>The Global Catalogue of Microorganisms (GCM) 10K type strain sequencing project: providing services to taxonomists for standard genome sequencing and annotation.</title>
        <authorList>
            <consortium name="The Broad Institute Genomics Platform"/>
            <consortium name="The Broad Institute Genome Sequencing Center for Infectious Disease"/>
            <person name="Wu L."/>
            <person name="Ma J."/>
        </authorList>
    </citation>
    <scope>NUCLEOTIDE SEQUENCE [LARGE SCALE GENOMIC DNA]</scope>
    <source>
        <strain evidence="2 3">JCM 14331</strain>
    </source>
</reference>
<comment type="caution">
    <text evidence="2">The sequence shown here is derived from an EMBL/GenBank/DDBJ whole genome shotgun (WGS) entry which is preliminary data.</text>
</comment>
<dbReference type="Proteomes" id="UP001501169">
    <property type="component" value="Unassembled WGS sequence"/>
</dbReference>
<proteinExistence type="predicted"/>
<keyword evidence="3" id="KW-1185">Reference proteome</keyword>
<evidence type="ECO:0000313" key="2">
    <source>
        <dbReference type="EMBL" id="GAA0544446.1"/>
    </source>
</evidence>
<evidence type="ECO:0000313" key="3">
    <source>
        <dbReference type="Proteomes" id="UP001501169"/>
    </source>
</evidence>
<keyword evidence="1" id="KW-1133">Transmembrane helix</keyword>
<organism evidence="2 3">
    <name type="scientific">Rheinheimera aquimaris</name>
    <dbReference type="NCBI Taxonomy" id="412437"/>
    <lineage>
        <taxon>Bacteria</taxon>
        <taxon>Pseudomonadati</taxon>
        <taxon>Pseudomonadota</taxon>
        <taxon>Gammaproteobacteria</taxon>
        <taxon>Chromatiales</taxon>
        <taxon>Chromatiaceae</taxon>
        <taxon>Rheinheimera</taxon>
    </lineage>
</organism>
<evidence type="ECO:0000256" key="1">
    <source>
        <dbReference type="SAM" id="Phobius"/>
    </source>
</evidence>